<dbReference type="EMBL" id="CAJJDP010000046">
    <property type="protein sequence ID" value="CAD8164948.1"/>
    <property type="molecule type" value="Genomic_DNA"/>
</dbReference>
<accession>A0A8S1UIR6</accession>
<evidence type="ECO:0000313" key="1">
    <source>
        <dbReference type="EMBL" id="CAD8164948.1"/>
    </source>
</evidence>
<sequence length="70" mass="8565">MKQQYSLLNYLKFFKSNLGMEYQLRRLLRQLRNQQIMQIQKRMGQSLWAKDTSHAAILAQQLNEKVFKRY</sequence>
<proteinExistence type="predicted"/>
<keyword evidence="2" id="KW-1185">Reference proteome</keyword>
<evidence type="ECO:0000313" key="2">
    <source>
        <dbReference type="Proteomes" id="UP000683925"/>
    </source>
</evidence>
<organism evidence="1 2">
    <name type="scientific">Paramecium octaurelia</name>
    <dbReference type="NCBI Taxonomy" id="43137"/>
    <lineage>
        <taxon>Eukaryota</taxon>
        <taxon>Sar</taxon>
        <taxon>Alveolata</taxon>
        <taxon>Ciliophora</taxon>
        <taxon>Intramacronucleata</taxon>
        <taxon>Oligohymenophorea</taxon>
        <taxon>Peniculida</taxon>
        <taxon>Parameciidae</taxon>
        <taxon>Paramecium</taxon>
    </lineage>
</organism>
<name>A0A8S1UIR6_PAROT</name>
<protein>
    <submittedName>
        <fullName evidence="1">Uncharacterized protein</fullName>
    </submittedName>
</protein>
<dbReference type="Proteomes" id="UP000683925">
    <property type="component" value="Unassembled WGS sequence"/>
</dbReference>
<comment type="caution">
    <text evidence="1">The sequence shown here is derived from an EMBL/GenBank/DDBJ whole genome shotgun (WGS) entry which is preliminary data.</text>
</comment>
<dbReference type="AlphaFoldDB" id="A0A8S1UIR6"/>
<gene>
    <name evidence="1" type="ORF">POCTA_138.1.T0460012</name>
</gene>
<reference evidence="1" key="1">
    <citation type="submission" date="2021-01" db="EMBL/GenBank/DDBJ databases">
        <authorList>
            <consortium name="Genoscope - CEA"/>
            <person name="William W."/>
        </authorList>
    </citation>
    <scope>NUCLEOTIDE SEQUENCE</scope>
</reference>